<keyword evidence="1" id="KW-1133">Transmembrane helix</keyword>
<dbReference type="KEGG" id="njp:NEJAP_2551"/>
<keyword evidence="3" id="KW-1185">Reference proteome</keyword>
<gene>
    <name evidence="2" type="ORF">NEJAP_2551</name>
</gene>
<proteinExistence type="predicted"/>
<dbReference type="EMBL" id="AP014546">
    <property type="protein sequence ID" value="BBB30496.1"/>
    <property type="molecule type" value="Genomic_DNA"/>
</dbReference>
<keyword evidence="1" id="KW-0812">Transmembrane</keyword>
<evidence type="ECO:0000313" key="3">
    <source>
        <dbReference type="Proteomes" id="UP000595332"/>
    </source>
</evidence>
<evidence type="ECO:0000256" key="1">
    <source>
        <dbReference type="SAM" id="Phobius"/>
    </source>
</evidence>
<dbReference type="Proteomes" id="UP000595332">
    <property type="component" value="Chromosome"/>
</dbReference>
<evidence type="ECO:0000313" key="2">
    <source>
        <dbReference type="EMBL" id="BBB30496.1"/>
    </source>
</evidence>
<feature type="transmembrane region" description="Helical" evidence="1">
    <location>
        <begin position="68"/>
        <end position="90"/>
    </location>
</feature>
<keyword evidence="1" id="KW-0472">Membrane</keyword>
<feature type="transmembrane region" description="Helical" evidence="1">
    <location>
        <begin position="20"/>
        <end position="35"/>
    </location>
</feature>
<protein>
    <submittedName>
        <fullName evidence="2">Ca-activated chloride channel homolog</fullName>
    </submittedName>
</protein>
<dbReference type="SUPFAM" id="SSF53300">
    <property type="entry name" value="vWA-like"/>
    <property type="match status" value="1"/>
</dbReference>
<dbReference type="InterPro" id="IPR036465">
    <property type="entry name" value="vWFA_dom_sf"/>
</dbReference>
<name>A0A7R6SWJ5_9GAMM</name>
<organism evidence="2 3">
    <name type="scientific">Neptunomonas japonica JAMM 1380</name>
    <dbReference type="NCBI Taxonomy" id="1441457"/>
    <lineage>
        <taxon>Bacteria</taxon>
        <taxon>Pseudomonadati</taxon>
        <taxon>Pseudomonadota</taxon>
        <taxon>Gammaproteobacteria</taxon>
        <taxon>Oceanospirillales</taxon>
        <taxon>Oceanospirillaceae</taxon>
        <taxon>Neptunomonas</taxon>
    </lineage>
</organism>
<sequence>MNEWLALDVDMLTGLDWQRPLWLWAMLPGLVLILWQRKQSIDASQWQRFIAPSLLQALRVQQKSPQKLNLSWLAFFTLLCWSVALAGPQWGASERIHRERAPLVISLSLSSEGLSESQQAKNEPVWLSLIKFKTIELLEKNRGTLVAIQVFAGSTHWVLPLTNDTNSLIWYVKHLNPSIMPVEGWQPEKALLQGEEILPKGQGTQLLITPFHPNWSSFITLNPTITHPIDIWLVGDAPQNIEAPVGMRMARIYLPNSALPSLAQHSRSKVAVQKRTQGSAQEGIDLGYYAVYPMAMLCLFWFRRGVLLRW</sequence>
<dbReference type="Gene3D" id="3.40.50.410">
    <property type="entry name" value="von Willebrand factor, type A domain"/>
    <property type="match status" value="1"/>
</dbReference>
<reference evidence="2 3" key="1">
    <citation type="journal article" date="2008" name="Int. J. Syst. Evol. Microbiol.">
        <title>Neptunomonas japonica sp. nov., an Osedax japonicus symbiont-like bacterium isolated from sediment adjacent to sperm whale carcasses off Kagoshima, Japan.</title>
        <authorList>
            <person name="Miyazaki M."/>
            <person name="Nogi Y."/>
            <person name="Fujiwara Y."/>
            <person name="Kawato M."/>
            <person name="Kubokawa K."/>
            <person name="Horikoshi K."/>
        </authorList>
    </citation>
    <scope>NUCLEOTIDE SEQUENCE [LARGE SCALE GENOMIC DNA]</scope>
    <source>
        <strain evidence="2 3">JAMM 1380</strain>
    </source>
</reference>
<dbReference type="RefSeq" id="WP_201347679.1">
    <property type="nucleotide sequence ID" value="NZ_AP014546.1"/>
</dbReference>
<accession>A0A7R6SWJ5</accession>
<dbReference type="AlphaFoldDB" id="A0A7R6SWJ5"/>